<name>A0A1D1V4F2_RAMVA</name>
<dbReference type="AlphaFoldDB" id="A0A1D1V4F2"/>
<accession>A0A1D1V4F2</accession>
<comment type="caution">
    <text evidence="2">The sequence shown here is derived from an EMBL/GenBank/DDBJ whole genome shotgun (WGS) entry which is preliminary data.</text>
</comment>
<keyword evidence="3" id="KW-1185">Reference proteome</keyword>
<dbReference type="OrthoDB" id="5425161at2759"/>
<proteinExistence type="predicted"/>
<evidence type="ECO:0000259" key="1">
    <source>
        <dbReference type="Pfam" id="PF03184"/>
    </source>
</evidence>
<dbReference type="Pfam" id="PF03184">
    <property type="entry name" value="DDE_1"/>
    <property type="match status" value="1"/>
</dbReference>
<dbReference type="InterPro" id="IPR004875">
    <property type="entry name" value="DDE_SF_endonuclease_dom"/>
</dbReference>
<sequence length="118" mass="13656">MALFSGKRHVQSRLDDTHNMCYQAVNASGYMDQLLFANYIRNEVFPAITEQKNVIFVDGHFSHVNCLLLVKYCKTFFKDTGKTVEVFCLPTGQTNHLQPFDVSVFEGIKKKWHDYLES</sequence>
<evidence type="ECO:0000313" key="2">
    <source>
        <dbReference type="EMBL" id="GAU95585.1"/>
    </source>
</evidence>
<evidence type="ECO:0000313" key="3">
    <source>
        <dbReference type="Proteomes" id="UP000186922"/>
    </source>
</evidence>
<protein>
    <recommendedName>
        <fullName evidence="1">DDE-1 domain-containing protein</fullName>
    </recommendedName>
</protein>
<reference evidence="2 3" key="1">
    <citation type="journal article" date="2016" name="Nat. Commun.">
        <title>Extremotolerant tardigrade genome and improved radiotolerance of human cultured cells by tardigrade-unique protein.</title>
        <authorList>
            <person name="Hashimoto T."/>
            <person name="Horikawa D.D."/>
            <person name="Saito Y."/>
            <person name="Kuwahara H."/>
            <person name="Kozuka-Hata H."/>
            <person name="Shin-I T."/>
            <person name="Minakuchi Y."/>
            <person name="Ohishi K."/>
            <person name="Motoyama A."/>
            <person name="Aizu T."/>
            <person name="Enomoto A."/>
            <person name="Kondo K."/>
            <person name="Tanaka S."/>
            <person name="Hara Y."/>
            <person name="Koshikawa S."/>
            <person name="Sagara H."/>
            <person name="Miura T."/>
            <person name="Yokobori S."/>
            <person name="Miyagawa K."/>
            <person name="Suzuki Y."/>
            <person name="Kubo T."/>
            <person name="Oyama M."/>
            <person name="Kohara Y."/>
            <person name="Fujiyama A."/>
            <person name="Arakawa K."/>
            <person name="Katayama T."/>
            <person name="Toyoda A."/>
            <person name="Kunieda T."/>
        </authorList>
    </citation>
    <scope>NUCLEOTIDE SEQUENCE [LARGE SCALE GENOMIC DNA]</scope>
    <source>
        <strain evidence="2 3">YOKOZUNA-1</strain>
    </source>
</reference>
<gene>
    <name evidence="2" type="primary">RvY_07183</name>
    <name evidence="2" type="synonym">RvY_07183.2</name>
    <name evidence="2" type="ORF">RvY_07183-2</name>
</gene>
<dbReference type="Proteomes" id="UP000186922">
    <property type="component" value="Unassembled WGS sequence"/>
</dbReference>
<feature type="domain" description="DDE-1" evidence="1">
    <location>
        <begin position="12"/>
        <end position="114"/>
    </location>
</feature>
<dbReference type="GO" id="GO:0003676">
    <property type="term" value="F:nucleic acid binding"/>
    <property type="evidence" value="ECO:0007669"/>
    <property type="project" value="InterPro"/>
</dbReference>
<dbReference type="EMBL" id="BDGG01000003">
    <property type="protein sequence ID" value="GAU95585.1"/>
    <property type="molecule type" value="Genomic_DNA"/>
</dbReference>
<organism evidence="2 3">
    <name type="scientific">Ramazzottius varieornatus</name>
    <name type="common">Water bear</name>
    <name type="synonym">Tardigrade</name>
    <dbReference type="NCBI Taxonomy" id="947166"/>
    <lineage>
        <taxon>Eukaryota</taxon>
        <taxon>Metazoa</taxon>
        <taxon>Ecdysozoa</taxon>
        <taxon>Tardigrada</taxon>
        <taxon>Eutardigrada</taxon>
        <taxon>Parachela</taxon>
        <taxon>Hypsibioidea</taxon>
        <taxon>Ramazzottiidae</taxon>
        <taxon>Ramazzottius</taxon>
    </lineage>
</organism>